<protein>
    <submittedName>
        <fullName evidence="2">FAD-dependent oxidoreductase</fullName>
    </submittedName>
</protein>
<reference evidence="2 3" key="1">
    <citation type="journal article" date="2014" name="BMC Genomics">
        <title>Comparison of environmental and isolate Sulfobacillus genomes reveals diverse carbon, sulfur, nitrogen, and hydrogen metabolisms.</title>
        <authorList>
            <person name="Justice N.B."/>
            <person name="Norman A."/>
            <person name="Brown C.T."/>
            <person name="Singh A."/>
            <person name="Thomas B.C."/>
            <person name="Banfield J.F."/>
        </authorList>
    </citation>
    <scope>NUCLEOTIDE SEQUENCE [LARGE SCALE GENOMIC DNA]</scope>
    <source>
        <strain evidence="2">AMDSBA4</strain>
    </source>
</reference>
<evidence type="ECO:0000259" key="1">
    <source>
        <dbReference type="Pfam" id="PF01593"/>
    </source>
</evidence>
<comment type="caution">
    <text evidence="2">The sequence shown here is derived from an EMBL/GenBank/DDBJ whole genome shotgun (WGS) entry which is preliminary data.</text>
</comment>
<dbReference type="PANTHER" id="PTHR21197:SF0">
    <property type="entry name" value="UDP-GALACTOPYRANOSE MUTASE"/>
    <property type="match status" value="1"/>
</dbReference>
<dbReference type="InterPro" id="IPR002937">
    <property type="entry name" value="Amino_oxidase"/>
</dbReference>
<dbReference type="Gene3D" id="3.50.50.60">
    <property type="entry name" value="FAD/NAD(P)-binding domain"/>
    <property type="match status" value="1"/>
</dbReference>
<dbReference type="PANTHER" id="PTHR21197">
    <property type="entry name" value="UDP-GALACTOPYRANOSE MUTASE"/>
    <property type="match status" value="1"/>
</dbReference>
<dbReference type="NCBIfam" id="NF005545">
    <property type="entry name" value="PRK07208.1-1"/>
    <property type="match status" value="1"/>
</dbReference>
<dbReference type="InterPro" id="IPR036188">
    <property type="entry name" value="FAD/NAD-bd_sf"/>
</dbReference>
<name>A0A2T2X541_9FIRM</name>
<dbReference type="Proteomes" id="UP000242972">
    <property type="component" value="Unassembled WGS sequence"/>
</dbReference>
<organism evidence="2 3">
    <name type="scientific">Sulfobacillus benefaciens</name>
    <dbReference type="NCBI Taxonomy" id="453960"/>
    <lineage>
        <taxon>Bacteria</taxon>
        <taxon>Bacillati</taxon>
        <taxon>Bacillota</taxon>
        <taxon>Clostridia</taxon>
        <taxon>Eubacteriales</taxon>
        <taxon>Clostridiales Family XVII. Incertae Sedis</taxon>
        <taxon>Sulfobacillus</taxon>
    </lineage>
</organism>
<dbReference type="GO" id="GO:0016491">
    <property type="term" value="F:oxidoreductase activity"/>
    <property type="evidence" value="ECO:0007669"/>
    <property type="project" value="InterPro"/>
</dbReference>
<accession>A0A2T2X541</accession>
<evidence type="ECO:0000313" key="3">
    <source>
        <dbReference type="Proteomes" id="UP000242972"/>
    </source>
</evidence>
<dbReference type="Pfam" id="PF01593">
    <property type="entry name" value="Amino_oxidase"/>
    <property type="match status" value="1"/>
</dbReference>
<dbReference type="NCBIfam" id="NF005546">
    <property type="entry name" value="PRK07208.1-2"/>
    <property type="match status" value="1"/>
</dbReference>
<proteinExistence type="predicted"/>
<sequence>MKIGIIGAGPAGLSAAYELANHGQQVTVFEQDPDFVGGISRTVEYHGYRFDIGGHRFFSKSQEVEDFWTTILGDNLLTRGRISRIFYDDKFYDYPLKPLNAFRNMGVWNTGLCLLDYAKAKTSPPKNIQTFEDWVVYHFGRRLYEMFFKTYTEKVWGTPCDQISADWAAQRIKGLNLISAIKHAFFPQKTSSDKSLVVKTLIDTFRYPKLGPGMLWEQVAAKVTQMGGTLLMGQKVVELRHFNGRITSIDSLFDKEQSRITYQFDHVISTMPVRSLVRALRPNLPQAVTKAAEALKYRDFITVALVIDSPNLFPDNWIYIHDPKVKVGRIQNFGNWSPFMVPTNTTSCLGLEYFCFEGDGLWNSSDEALLKLAEQELNALGLTRGHSVIDGKVVRVPKAYPVYDEDYQSNVNTIVEYLRYSAQNLQLIGRNGMHRYNNQDHAMMTGFLAARNILGSNYDLWAVNGDAEYLEEVSEERQVPKVVAKT</sequence>
<dbReference type="AlphaFoldDB" id="A0A2T2X541"/>
<dbReference type="SUPFAM" id="SSF51971">
    <property type="entry name" value="Nucleotide-binding domain"/>
    <property type="match status" value="1"/>
</dbReference>
<gene>
    <name evidence="2" type="ORF">C7B46_18605</name>
</gene>
<dbReference type="NCBIfam" id="NF005547">
    <property type="entry name" value="PRK07208.1-3"/>
    <property type="match status" value="1"/>
</dbReference>
<dbReference type="GO" id="GO:0005829">
    <property type="term" value="C:cytosol"/>
    <property type="evidence" value="ECO:0007669"/>
    <property type="project" value="TreeGrafter"/>
</dbReference>
<feature type="domain" description="Amine oxidase" evidence="1">
    <location>
        <begin position="11"/>
        <end position="380"/>
    </location>
</feature>
<evidence type="ECO:0000313" key="2">
    <source>
        <dbReference type="EMBL" id="PSR29577.1"/>
    </source>
</evidence>
<dbReference type="GO" id="GO:0008767">
    <property type="term" value="F:UDP-galactopyranose mutase activity"/>
    <property type="evidence" value="ECO:0007669"/>
    <property type="project" value="TreeGrafter"/>
</dbReference>
<dbReference type="NCBIfam" id="NF005548">
    <property type="entry name" value="PRK07208.1-4"/>
    <property type="match status" value="1"/>
</dbReference>
<dbReference type="PRINTS" id="PR00419">
    <property type="entry name" value="ADXRDTASE"/>
</dbReference>
<dbReference type="GO" id="GO:0050660">
    <property type="term" value="F:flavin adenine dinucleotide binding"/>
    <property type="evidence" value="ECO:0007669"/>
    <property type="project" value="TreeGrafter"/>
</dbReference>
<dbReference type="EMBL" id="PXYW01000088">
    <property type="protein sequence ID" value="PSR29577.1"/>
    <property type="molecule type" value="Genomic_DNA"/>
</dbReference>